<evidence type="ECO:0000313" key="6">
    <source>
        <dbReference type="Proteomes" id="UP001556631"/>
    </source>
</evidence>
<dbReference type="SUPFAM" id="SSF55846">
    <property type="entry name" value="N-acetylmuramoyl-L-alanine amidase-like"/>
    <property type="match status" value="1"/>
</dbReference>
<dbReference type="InterPro" id="IPR013517">
    <property type="entry name" value="FG-GAP"/>
</dbReference>
<dbReference type="InterPro" id="IPR006619">
    <property type="entry name" value="PGRP_domain_met/bac"/>
</dbReference>
<dbReference type="SMART" id="SM00644">
    <property type="entry name" value="Ami_2"/>
    <property type="match status" value="1"/>
</dbReference>
<evidence type="ECO:0000313" key="5">
    <source>
        <dbReference type="EMBL" id="MEX0429692.1"/>
    </source>
</evidence>
<dbReference type="Proteomes" id="UP001556631">
    <property type="component" value="Unassembled WGS sequence"/>
</dbReference>
<keyword evidence="1" id="KW-0732">Signal</keyword>
<dbReference type="InterPro" id="IPR002502">
    <property type="entry name" value="Amidase_domain"/>
</dbReference>
<dbReference type="Gene3D" id="3.40.80.10">
    <property type="entry name" value="Peptidoglycan recognition protein-like"/>
    <property type="match status" value="1"/>
</dbReference>
<dbReference type="RefSeq" id="WP_367995659.1">
    <property type="nucleotide sequence ID" value="NZ_JBFPJR010000056.1"/>
</dbReference>
<dbReference type="SUPFAM" id="SSF69318">
    <property type="entry name" value="Integrin alpha N-terminal domain"/>
    <property type="match status" value="2"/>
</dbReference>
<comment type="caution">
    <text evidence="5">The sequence shown here is derived from an EMBL/GenBank/DDBJ whole genome shotgun (WGS) entry which is preliminary data.</text>
</comment>
<dbReference type="EMBL" id="JBFPJR010000056">
    <property type="protein sequence ID" value="MEX0429692.1"/>
    <property type="molecule type" value="Genomic_DNA"/>
</dbReference>
<dbReference type="InterPro" id="IPR036505">
    <property type="entry name" value="Amidase/PGRP_sf"/>
</dbReference>
<organism evidence="5 6">
    <name type="scientific">Nocardioides eburneus</name>
    <dbReference type="NCBI Taxonomy" id="3231482"/>
    <lineage>
        <taxon>Bacteria</taxon>
        <taxon>Bacillati</taxon>
        <taxon>Actinomycetota</taxon>
        <taxon>Actinomycetes</taxon>
        <taxon>Propionibacteriales</taxon>
        <taxon>Nocardioidaceae</taxon>
        <taxon>Nocardioides</taxon>
    </lineage>
</organism>
<sequence length="1002" mass="103972">MPRTKGRLRPAATSASRHTRFVATCQQLLVLGVVFAALIPAASIVSLDVVKQSPDASVRASGPAAAMAAYIRAAETPSTVPAAPVDAHVREVALTPATLPQAKAGVSGRTIAPSATTSQATLARPTARTTVVTSDPQRVTGFGVVGVTWSHADQVDPSHVAVQIRTENDGRWSAWKALENDDDGPDPSSAEGKAARPGTIEGLVGHVEQVQARLTATGVAVPADLKLAIVDPGTPSATTSERPAIDTGDAAGDVPASSPPGTTGTTGTTSTAGSAADVSATTASSAGSGSAAGTGEAAAVLAAAAYTPKPQIYSRAQWGANEKIREQTKPSYFEIHGGFVHHTVNANDYTKAEVPGIIRSIYAYHVQSRGWRDIGYNFLIDKFGRIWEGRYGGVARPVVGAHTENYNDYGFGVSAIGNFETAKPTSALIQAEGAIFAWKLSLHGVNANATNVRIGKKVFPHAIEGHRDTKATACPGKYLYARIPDIRTIAASLQKGWSGRELASNIAGTAYPDLIARRAKDGRAMLIRTGGLAGFHAAKTTMTGFSTSTTLVVSPDLTGDGKADLVTITSAGKAATRPGNGKGSFGAAVSSMPKQFVGRTMIAAAGDLDGDGRNDLIGRDTRTGRLVLFHGNGKGAFTARLKYFTLSGYDLLIGTGDVTGDGHPDILGRKGSRLMLFRGDGNGVFHSPVSVASNTYRWSTYTAITGYGDFDNDGKADLLARGSSGRAWILPGDGRGHFGKPQGPYSPTSAAGSWIGAAKVTGGLLPDLLGRSGTSLRLVQNTGRRNLAPATDAGVSLTGYNRIMMAGDWDRDGKGDFIARRTNGDLYLFRGKGGGKFDAPTKLASGFGAVRWPVVAGDITGDGYPDIQGQVNGSVRIYPGNGLKGLQASYVSHSAISASAQIAAGRWNGDGAPDSIFRANNQLTLYPGNGPGGLTSPVSLGINVKAYDVIVGVRDLRNASGSDLIVREKATGDFYALQRLADGKLGTRVYLGPGGKAYDLIG</sequence>
<dbReference type="Pfam" id="PF01510">
    <property type="entry name" value="Amidase_2"/>
    <property type="match status" value="1"/>
</dbReference>
<dbReference type="Gene3D" id="2.40.128.340">
    <property type="match status" value="1"/>
</dbReference>
<feature type="domain" description="Peptidoglycan recognition protein family" evidence="4">
    <location>
        <begin position="310"/>
        <end position="458"/>
    </location>
</feature>
<name>A0ABV3T4W5_9ACTN</name>
<accession>A0ABV3T4W5</accession>
<keyword evidence="6" id="KW-1185">Reference proteome</keyword>
<proteinExistence type="predicted"/>
<feature type="compositionally biased region" description="Low complexity" evidence="2">
    <location>
        <begin position="254"/>
        <end position="275"/>
    </location>
</feature>
<feature type="region of interest" description="Disordered" evidence="2">
    <location>
        <begin position="177"/>
        <end position="196"/>
    </location>
</feature>
<dbReference type="PANTHER" id="PTHR44103">
    <property type="entry name" value="PROPROTEIN CONVERTASE P"/>
    <property type="match status" value="1"/>
</dbReference>
<dbReference type="Pfam" id="PF13517">
    <property type="entry name" value="FG-GAP_3"/>
    <property type="match status" value="3"/>
</dbReference>
<evidence type="ECO:0000259" key="3">
    <source>
        <dbReference type="SMART" id="SM00644"/>
    </source>
</evidence>
<dbReference type="SMART" id="SM00701">
    <property type="entry name" value="PGRP"/>
    <property type="match status" value="1"/>
</dbReference>
<feature type="region of interest" description="Disordered" evidence="2">
    <location>
        <begin position="232"/>
        <end position="275"/>
    </location>
</feature>
<dbReference type="CDD" id="cd06583">
    <property type="entry name" value="PGRP"/>
    <property type="match status" value="1"/>
</dbReference>
<protein>
    <submittedName>
        <fullName evidence="5">FG-GAP-like repeat-containing protein</fullName>
    </submittedName>
</protein>
<dbReference type="Gene3D" id="2.130.10.130">
    <property type="entry name" value="Integrin alpha, N-terminal"/>
    <property type="match status" value="2"/>
</dbReference>
<dbReference type="InterPro" id="IPR028994">
    <property type="entry name" value="Integrin_alpha_N"/>
</dbReference>
<evidence type="ECO:0000256" key="2">
    <source>
        <dbReference type="SAM" id="MobiDB-lite"/>
    </source>
</evidence>
<gene>
    <name evidence="5" type="ORF">AB3X52_18900</name>
</gene>
<evidence type="ECO:0000259" key="4">
    <source>
        <dbReference type="SMART" id="SM00701"/>
    </source>
</evidence>
<feature type="domain" description="N-acetylmuramoyl-L-alanine amidase" evidence="3">
    <location>
        <begin position="323"/>
        <end position="476"/>
    </location>
</feature>
<evidence type="ECO:0000256" key="1">
    <source>
        <dbReference type="ARBA" id="ARBA00022729"/>
    </source>
</evidence>
<dbReference type="PANTHER" id="PTHR44103:SF1">
    <property type="entry name" value="PROPROTEIN CONVERTASE P"/>
    <property type="match status" value="1"/>
</dbReference>
<reference evidence="5 6" key="1">
    <citation type="submission" date="2024-07" db="EMBL/GenBank/DDBJ databases">
        <authorList>
            <person name="Lee S."/>
            <person name="Kang M."/>
        </authorList>
    </citation>
    <scope>NUCLEOTIDE SEQUENCE [LARGE SCALE GENOMIC DNA]</scope>
    <source>
        <strain evidence="5 6">DS6</strain>
    </source>
</reference>